<sequence length="78" mass="8802">MKCRGTHRSPSPTRRRQWWSAVSAESNAGMCLVFARTATEPCSKKADPERACDSLLFFFSALRDARIVVNQARCTLRP</sequence>
<keyword evidence="2" id="KW-1185">Reference proteome</keyword>
<reference evidence="1" key="1">
    <citation type="journal article" date="2020" name="Stud. Mycol.">
        <title>101 Dothideomycetes genomes: a test case for predicting lifestyles and emergence of pathogens.</title>
        <authorList>
            <person name="Haridas S."/>
            <person name="Albert R."/>
            <person name="Binder M."/>
            <person name="Bloem J."/>
            <person name="Labutti K."/>
            <person name="Salamov A."/>
            <person name="Andreopoulos B."/>
            <person name="Baker S."/>
            <person name="Barry K."/>
            <person name="Bills G."/>
            <person name="Bluhm B."/>
            <person name="Cannon C."/>
            <person name="Castanera R."/>
            <person name="Culley D."/>
            <person name="Daum C."/>
            <person name="Ezra D."/>
            <person name="Gonzalez J."/>
            <person name="Henrissat B."/>
            <person name="Kuo A."/>
            <person name="Liang C."/>
            <person name="Lipzen A."/>
            <person name="Lutzoni F."/>
            <person name="Magnuson J."/>
            <person name="Mondo S."/>
            <person name="Nolan M."/>
            <person name="Ohm R."/>
            <person name="Pangilinan J."/>
            <person name="Park H.-J."/>
            <person name="Ramirez L."/>
            <person name="Alfaro M."/>
            <person name="Sun H."/>
            <person name="Tritt A."/>
            <person name="Yoshinaga Y."/>
            <person name="Zwiers L.-H."/>
            <person name="Turgeon B."/>
            <person name="Goodwin S."/>
            <person name="Spatafora J."/>
            <person name="Crous P."/>
            <person name="Grigoriev I."/>
        </authorList>
    </citation>
    <scope>NUCLEOTIDE SEQUENCE</scope>
    <source>
        <strain evidence="1">CBS 116005</strain>
    </source>
</reference>
<organism evidence="1 2">
    <name type="scientific">Teratosphaeria nubilosa</name>
    <dbReference type="NCBI Taxonomy" id="161662"/>
    <lineage>
        <taxon>Eukaryota</taxon>
        <taxon>Fungi</taxon>
        <taxon>Dikarya</taxon>
        <taxon>Ascomycota</taxon>
        <taxon>Pezizomycotina</taxon>
        <taxon>Dothideomycetes</taxon>
        <taxon>Dothideomycetidae</taxon>
        <taxon>Mycosphaerellales</taxon>
        <taxon>Teratosphaeriaceae</taxon>
        <taxon>Teratosphaeria</taxon>
    </lineage>
</organism>
<dbReference type="AlphaFoldDB" id="A0A6G1LLQ9"/>
<dbReference type="EMBL" id="ML995809">
    <property type="protein sequence ID" value="KAF2773881.1"/>
    <property type="molecule type" value="Genomic_DNA"/>
</dbReference>
<evidence type="ECO:0000313" key="2">
    <source>
        <dbReference type="Proteomes" id="UP000799436"/>
    </source>
</evidence>
<evidence type="ECO:0000313" key="1">
    <source>
        <dbReference type="EMBL" id="KAF2773881.1"/>
    </source>
</evidence>
<dbReference type="Proteomes" id="UP000799436">
    <property type="component" value="Unassembled WGS sequence"/>
</dbReference>
<protein>
    <submittedName>
        <fullName evidence="1">Uncharacterized protein</fullName>
    </submittedName>
</protein>
<accession>A0A6G1LLQ9</accession>
<name>A0A6G1LLQ9_9PEZI</name>
<proteinExistence type="predicted"/>
<gene>
    <name evidence="1" type="ORF">EJ03DRAFT_71021</name>
</gene>